<reference evidence="3" key="1">
    <citation type="journal article" date="2019" name="Int. J. Syst. Evol. Microbiol.">
        <title>The Global Catalogue of Microorganisms (GCM) 10K type strain sequencing project: providing services to taxonomists for standard genome sequencing and annotation.</title>
        <authorList>
            <consortium name="The Broad Institute Genomics Platform"/>
            <consortium name="The Broad Institute Genome Sequencing Center for Infectious Disease"/>
            <person name="Wu L."/>
            <person name="Ma J."/>
        </authorList>
    </citation>
    <scope>NUCLEOTIDE SEQUENCE [LARGE SCALE GENOMIC DNA]</scope>
    <source>
        <strain evidence="3">JCM 15672</strain>
    </source>
</reference>
<organism evidence="2 3">
    <name type="scientific">Agromyces tropicus</name>
    <dbReference type="NCBI Taxonomy" id="555371"/>
    <lineage>
        <taxon>Bacteria</taxon>
        <taxon>Bacillati</taxon>
        <taxon>Actinomycetota</taxon>
        <taxon>Actinomycetes</taxon>
        <taxon>Micrococcales</taxon>
        <taxon>Microbacteriaceae</taxon>
        <taxon>Agromyces</taxon>
    </lineage>
</organism>
<feature type="region of interest" description="Disordered" evidence="1">
    <location>
        <begin position="63"/>
        <end position="83"/>
    </location>
</feature>
<protein>
    <submittedName>
        <fullName evidence="2">Uncharacterized protein</fullName>
    </submittedName>
</protein>
<accession>A0ABP5GC36</accession>
<sequence>MIVQTNVVGSRTGVEEHVVDVPAERVSLRDLLVMLVDHELAVHERRRGERRVLRILTPSDLAEGAESGRYGSERRTAPRAPSPDLARARALEAFEDGLYYVFLDGRQVDRLDDVLEISPESTLRIVRLVALAGA</sequence>
<evidence type="ECO:0000313" key="2">
    <source>
        <dbReference type="EMBL" id="GAA2042472.1"/>
    </source>
</evidence>
<proteinExistence type="predicted"/>
<comment type="caution">
    <text evidence="2">The sequence shown here is derived from an EMBL/GenBank/DDBJ whole genome shotgun (WGS) entry which is preliminary data.</text>
</comment>
<evidence type="ECO:0000256" key="1">
    <source>
        <dbReference type="SAM" id="MobiDB-lite"/>
    </source>
</evidence>
<name>A0ABP5GC36_9MICO</name>
<dbReference type="EMBL" id="BAAAPW010000005">
    <property type="protein sequence ID" value="GAA2042472.1"/>
    <property type="molecule type" value="Genomic_DNA"/>
</dbReference>
<evidence type="ECO:0000313" key="3">
    <source>
        <dbReference type="Proteomes" id="UP001501196"/>
    </source>
</evidence>
<dbReference type="RefSeq" id="WP_344376462.1">
    <property type="nucleotide sequence ID" value="NZ_BAAAPW010000005.1"/>
</dbReference>
<gene>
    <name evidence="2" type="ORF">GCM10009819_31130</name>
</gene>
<dbReference type="Proteomes" id="UP001501196">
    <property type="component" value="Unassembled WGS sequence"/>
</dbReference>
<keyword evidence="3" id="KW-1185">Reference proteome</keyword>